<dbReference type="Proteomes" id="UP001144471">
    <property type="component" value="Unassembled WGS sequence"/>
</dbReference>
<gene>
    <name evidence="1" type="ORF">PM10SUCC1_31460</name>
</gene>
<comment type="caution">
    <text evidence="1">The sequence shown here is derived from an EMBL/GenBank/DDBJ whole genome shotgun (WGS) entry which is preliminary data.</text>
</comment>
<dbReference type="AlphaFoldDB" id="A0A9W6LPJ1"/>
<dbReference type="EMBL" id="BSDY01000021">
    <property type="protein sequence ID" value="GLI57632.1"/>
    <property type="molecule type" value="Genomic_DNA"/>
</dbReference>
<dbReference type="RefSeq" id="WP_281837311.1">
    <property type="nucleotide sequence ID" value="NZ_BSDY01000021.1"/>
</dbReference>
<keyword evidence="2" id="KW-1185">Reference proteome</keyword>
<evidence type="ECO:0000313" key="1">
    <source>
        <dbReference type="EMBL" id="GLI57632.1"/>
    </source>
</evidence>
<name>A0A9W6LPJ1_9FUSO</name>
<proteinExistence type="predicted"/>
<evidence type="ECO:0000313" key="2">
    <source>
        <dbReference type="Proteomes" id="UP001144471"/>
    </source>
</evidence>
<reference evidence="1" key="1">
    <citation type="submission" date="2022-12" db="EMBL/GenBank/DDBJ databases">
        <title>Reference genome sequencing for broad-spectrum identification of bacterial and archaeal isolates by mass spectrometry.</title>
        <authorList>
            <person name="Sekiguchi Y."/>
            <person name="Tourlousse D.M."/>
        </authorList>
    </citation>
    <scope>NUCLEOTIDE SEQUENCE</scope>
    <source>
        <strain evidence="1">10succ1</strain>
    </source>
</reference>
<protein>
    <submittedName>
        <fullName evidence="1">Uncharacterized protein</fullName>
    </submittedName>
</protein>
<organism evidence="1 2">
    <name type="scientific">Propionigenium maris DSM 9537</name>
    <dbReference type="NCBI Taxonomy" id="1123000"/>
    <lineage>
        <taxon>Bacteria</taxon>
        <taxon>Fusobacteriati</taxon>
        <taxon>Fusobacteriota</taxon>
        <taxon>Fusobacteriia</taxon>
        <taxon>Fusobacteriales</taxon>
        <taxon>Fusobacteriaceae</taxon>
        <taxon>Propionigenium</taxon>
    </lineage>
</organism>
<sequence length="135" mass="16078">MIIINNKNFILKDDRLRAIEDFRITYSLRGREGEFSQKKTIDSYEDRIYFVEGFSAGDFSTSYLLIPLKGDLIDKYMSIYIHGFKENLSLESIELIRKNYLKEFDKHIKVNREKIRVAYDSQSTEYFFAVEFSLI</sequence>
<accession>A0A9W6LPJ1</accession>